<reference evidence="1 2" key="1">
    <citation type="submission" date="2019-02" db="EMBL/GenBank/DDBJ databases">
        <title>Deep-cultivation of Planctomycetes and their phenomic and genomic characterization uncovers novel biology.</title>
        <authorList>
            <person name="Wiegand S."/>
            <person name="Jogler M."/>
            <person name="Boedeker C."/>
            <person name="Pinto D."/>
            <person name="Vollmers J."/>
            <person name="Rivas-Marin E."/>
            <person name="Kohn T."/>
            <person name="Peeters S.H."/>
            <person name="Heuer A."/>
            <person name="Rast P."/>
            <person name="Oberbeckmann S."/>
            <person name="Bunk B."/>
            <person name="Jeske O."/>
            <person name="Meyerdierks A."/>
            <person name="Storesund J.E."/>
            <person name="Kallscheuer N."/>
            <person name="Luecker S."/>
            <person name="Lage O.M."/>
            <person name="Pohl T."/>
            <person name="Merkel B.J."/>
            <person name="Hornburger P."/>
            <person name="Mueller R.-W."/>
            <person name="Bruemmer F."/>
            <person name="Labrenz M."/>
            <person name="Spormann A.M."/>
            <person name="Op Den Camp H."/>
            <person name="Overmann J."/>
            <person name="Amann R."/>
            <person name="Jetten M.S.M."/>
            <person name="Mascher T."/>
            <person name="Medema M.H."/>
            <person name="Devos D.P."/>
            <person name="Kaster A.-K."/>
            <person name="Ovreas L."/>
            <person name="Rohde M."/>
            <person name="Galperin M.Y."/>
            <person name="Jogler C."/>
        </authorList>
    </citation>
    <scope>NUCLEOTIDE SEQUENCE [LARGE SCALE GENOMIC DNA]</scope>
    <source>
        <strain evidence="1 2">Pla52n</strain>
    </source>
</reference>
<sequence length="113" mass="13185">MVSRTIIPSLQKTNHAYQENGTAQDREHVSLQQMSFGNTRHQWLRLRRLHHRIPLLWPTTGECYRTASRENLIGVVLDLQRCVIDVSKAISLADWLSNWLTIIHYGLRDRPKG</sequence>
<gene>
    <name evidence="1" type="ORF">Pla52n_62990</name>
</gene>
<dbReference type="Proteomes" id="UP000320176">
    <property type="component" value="Unassembled WGS sequence"/>
</dbReference>
<name>A0A5C5ZZ80_9BACT</name>
<comment type="caution">
    <text evidence="1">The sequence shown here is derived from an EMBL/GenBank/DDBJ whole genome shotgun (WGS) entry which is preliminary data.</text>
</comment>
<proteinExistence type="predicted"/>
<dbReference type="EMBL" id="SJPN01000011">
    <property type="protein sequence ID" value="TWT92425.1"/>
    <property type="molecule type" value="Genomic_DNA"/>
</dbReference>
<organism evidence="1 2">
    <name type="scientific">Stieleria varia</name>
    <dbReference type="NCBI Taxonomy" id="2528005"/>
    <lineage>
        <taxon>Bacteria</taxon>
        <taxon>Pseudomonadati</taxon>
        <taxon>Planctomycetota</taxon>
        <taxon>Planctomycetia</taxon>
        <taxon>Pirellulales</taxon>
        <taxon>Pirellulaceae</taxon>
        <taxon>Stieleria</taxon>
    </lineage>
</organism>
<keyword evidence="2" id="KW-1185">Reference proteome</keyword>
<evidence type="ECO:0000313" key="2">
    <source>
        <dbReference type="Proteomes" id="UP000320176"/>
    </source>
</evidence>
<dbReference type="AlphaFoldDB" id="A0A5C5ZZ80"/>
<protein>
    <submittedName>
        <fullName evidence="1">Uncharacterized protein</fullName>
    </submittedName>
</protein>
<evidence type="ECO:0000313" key="1">
    <source>
        <dbReference type="EMBL" id="TWT92425.1"/>
    </source>
</evidence>
<accession>A0A5C5ZZ80</accession>